<feature type="compositionally biased region" description="Basic and acidic residues" evidence="10">
    <location>
        <begin position="132"/>
        <end position="142"/>
    </location>
</feature>
<dbReference type="AlphaFoldDB" id="A0AAW0WE74"/>
<dbReference type="SMART" id="SM00112">
    <property type="entry name" value="CA"/>
    <property type="match status" value="1"/>
</dbReference>
<dbReference type="SUPFAM" id="SSF49313">
    <property type="entry name" value="Cadherin-like"/>
    <property type="match status" value="1"/>
</dbReference>
<evidence type="ECO:0000313" key="13">
    <source>
        <dbReference type="Proteomes" id="UP001445076"/>
    </source>
</evidence>
<evidence type="ECO:0000256" key="7">
    <source>
        <dbReference type="ARBA" id="ARBA00023136"/>
    </source>
</evidence>
<sequence>MYGEVMENAPRGLPVAVVSAWDADDPDSRNAHLSYAIEKNVLDERTGESLFTVDSATGEVRTARCCLDRETTPRYTIQVVATDSHSLSGTGTVVVRLTDDNDNRPRLMRRLWEVEVEESWGPPLQHSLQHHHGTDDPQVHKE</sequence>
<feature type="region of interest" description="Disordered" evidence="10">
    <location>
        <begin position="123"/>
        <end position="142"/>
    </location>
</feature>
<keyword evidence="13" id="KW-1185">Reference proteome</keyword>
<dbReference type="InterPro" id="IPR020894">
    <property type="entry name" value="Cadherin_CS"/>
</dbReference>
<comment type="subcellular location">
    <subcellularLocation>
        <location evidence="1">Cell membrane</location>
    </subcellularLocation>
</comment>
<gene>
    <name evidence="12" type="ORF">OTU49_008376</name>
</gene>
<evidence type="ECO:0000256" key="2">
    <source>
        <dbReference type="ARBA" id="ARBA00022475"/>
    </source>
</evidence>
<dbReference type="Proteomes" id="UP001445076">
    <property type="component" value="Unassembled WGS sequence"/>
</dbReference>
<dbReference type="FunFam" id="2.60.40.60:FF:000022">
    <property type="entry name" value="Cadherin 2"/>
    <property type="match status" value="1"/>
</dbReference>
<dbReference type="GO" id="GO:0007156">
    <property type="term" value="P:homophilic cell adhesion via plasma membrane adhesion molecules"/>
    <property type="evidence" value="ECO:0007669"/>
    <property type="project" value="InterPro"/>
</dbReference>
<dbReference type="PRINTS" id="PR00205">
    <property type="entry name" value="CADHERIN"/>
</dbReference>
<dbReference type="InterPro" id="IPR002126">
    <property type="entry name" value="Cadherin-like_dom"/>
</dbReference>
<organism evidence="12 13">
    <name type="scientific">Cherax quadricarinatus</name>
    <name type="common">Australian red claw crayfish</name>
    <dbReference type="NCBI Taxonomy" id="27406"/>
    <lineage>
        <taxon>Eukaryota</taxon>
        <taxon>Metazoa</taxon>
        <taxon>Ecdysozoa</taxon>
        <taxon>Arthropoda</taxon>
        <taxon>Crustacea</taxon>
        <taxon>Multicrustacea</taxon>
        <taxon>Malacostraca</taxon>
        <taxon>Eumalacostraca</taxon>
        <taxon>Eucarida</taxon>
        <taxon>Decapoda</taxon>
        <taxon>Pleocyemata</taxon>
        <taxon>Astacidea</taxon>
        <taxon>Parastacoidea</taxon>
        <taxon>Parastacidae</taxon>
        <taxon>Cherax</taxon>
    </lineage>
</organism>
<comment type="caution">
    <text evidence="12">The sequence shown here is derived from an EMBL/GenBank/DDBJ whole genome shotgun (WGS) entry which is preliminary data.</text>
</comment>
<keyword evidence="4" id="KW-0677">Repeat</keyword>
<protein>
    <recommendedName>
        <fullName evidence="11">Cadherin domain-containing protein</fullName>
    </recommendedName>
</protein>
<evidence type="ECO:0000256" key="6">
    <source>
        <dbReference type="ARBA" id="ARBA00022889"/>
    </source>
</evidence>
<dbReference type="CDD" id="cd11304">
    <property type="entry name" value="Cadherin_repeat"/>
    <property type="match status" value="1"/>
</dbReference>
<feature type="domain" description="Cadherin" evidence="11">
    <location>
        <begin position="4"/>
        <end position="107"/>
    </location>
</feature>
<evidence type="ECO:0000259" key="11">
    <source>
        <dbReference type="PROSITE" id="PS50268"/>
    </source>
</evidence>
<dbReference type="GO" id="GO:0005509">
    <property type="term" value="F:calcium ion binding"/>
    <property type="evidence" value="ECO:0007669"/>
    <property type="project" value="UniProtKB-UniRule"/>
</dbReference>
<evidence type="ECO:0000256" key="1">
    <source>
        <dbReference type="ARBA" id="ARBA00004236"/>
    </source>
</evidence>
<dbReference type="PROSITE" id="PS00232">
    <property type="entry name" value="CADHERIN_1"/>
    <property type="match status" value="1"/>
</dbReference>
<evidence type="ECO:0000256" key="4">
    <source>
        <dbReference type="ARBA" id="ARBA00022737"/>
    </source>
</evidence>
<dbReference type="EMBL" id="JARKIK010000066">
    <property type="protein sequence ID" value="KAK8729892.1"/>
    <property type="molecule type" value="Genomic_DNA"/>
</dbReference>
<dbReference type="InterPro" id="IPR015919">
    <property type="entry name" value="Cadherin-like_sf"/>
</dbReference>
<keyword evidence="6" id="KW-0130">Cell adhesion</keyword>
<dbReference type="GO" id="GO:0016342">
    <property type="term" value="C:catenin complex"/>
    <property type="evidence" value="ECO:0007669"/>
    <property type="project" value="TreeGrafter"/>
</dbReference>
<dbReference type="InterPro" id="IPR039808">
    <property type="entry name" value="Cadherin"/>
</dbReference>
<dbReference type="GO" id="GO:0045296">
    <property type="term" value="F:cadherin binding"/>
    <property type="evidence" value="ECO:0007669"/>
    <property type="project" value="TreeGrafter"/>
</dbReference>
<dbReference type="PANTHER" id="PTHR24027">
    <property type="entry name" value="CADHERIN-23"/>
    <property type="match status" value="1"/>
</dbReference>
<keyword evidence="2" id="KW-1003">Cell membrane</keyword>
<evidence type="ECO:0000256" key="9">
    <source>
        <dbReference type="PROSITE-ProRule" id="PRU00043"/>
    </source>
</evidence>
<evidence type="ECO:0000256" key="10">
    <source>
        <dbReference type="SAM" id="MobiDB-lite"/>
    </source>
</evidence>
<dbReference type="GO" id="GO:0031175">
    <property type="term" value="P:neuron projection development"/>
    <property type="evidence" value="ECO:0007669"/>
    <property type="project" value="TreeGrafter"/>
</dbReference>
<evidence type="ECO:0000256" key="8">
    <source>
        <dbReference type="ARBA" id="ARBA00023180"/>
    </source>
</evidence>
<dbReference type="GO" id="GO:0016477">
    <property type="term" value="P:cell migration"/>
    <property type="evidence" value="ECO:0007669"/>
    <property type="project" value="TreeGrafter"/>
</dbReference>
<keyword evidence="3" id="KW-0479">Metal-binding</keyword>
<name>A0AAW0WE74_CHEQU</name>
<dbReference type="PANTHER" id="PTHR24027:SF438">
    <property type="entry name" value="CADHERIN 23"/>
    <property type="match status" value="1"/>
</dbReference>
<evidence type="ECO:0000313" key="12">
    <source>
        <dbReference type="EMBL" id="KAK8729892.1"/>
    </source>
</evidence>
<keyword evidence="8" id="KW-0325">Glycoprotein</keyword>
<reference evidence="12 13" key="1">
    <citation type="journal article" date="2024" name="BMC Genomics">
        <title>Genome assembly of redclaw crayfish (Cherax quadricarinatus) provides insights into its immune adaptation and hypoxia tolerance.</title>
        <authorList>
            <person name="Liu Z."/>
            <person name="Zheng J."/>
            <person name="Li H."/>
            <person name="Fang K."/>
            <person name="Wang S."/>
            <person name="He J."/>
            <person name="Zhou D."/>
            <person name="Weng S."/>
            <person name="Chi M."/>
            <person name="Gu Z."/>
            <person name="He J."/>
            <person name="Li F."/>
            <person name="Wang M."/>
        </authorList>
    </citation>
    <scope>NUCLEOTIDE SEQUENCE [LARGE SCALE GENOMIC DNA]</scope>
    <source>
        <strain evidence="12">ZL_2023a</strain>
    </source>
</reference>
<keyword evidence="7" id="KW-0472">Membrane</keyword>
<evidence type="ECO:0000256" key="5">
    <source>
        <dbReference type="ARBA" id="ARBA00022837"/>
    </source>
</evidence>
<accession>A0AAW0WE74</accession>
<dbReference type="Pfam" id="PF00028">
    <property type="entry name" value="Cadherin"/>
    <property type="match status" value="1"/>
</dbReference>
<dbReference type="PROSITE" id="PS50268">
    <property type="entry name" value="CADHERIN_2"/>
    <property type="match status" value="1"/>
</dbReference>
<proteinExistence type="predicted"/>
<evidence type="ECO:0000256" key="3">
    <source>
        <dbReference type="ARBA" id="ARBA00022723"/>
    </source>
</evidence>
<feature type="non-terminal residue" evidence="12">
    <location>
        <position position="142"/>
    </location>
</feature>
<dbReference type="Gene3D" id="2.60.40.60">
    <property type="entry name" value="Cadherins"/>
    <property type="match status" value="1"/>
</dbReference>
<keyword evidence="5 9" id="KW-0106">Calcium</keyword>
<dbReference type="GO" id="GO:0008013">
    <property type="term" value="F:beta-catenin binding"/>
    <property type="evidence" value="ECO:0007669"/>
    <property type="project" value="TreeGrafter"/>
</dbReference>